<dbReference type="EMBL" id="SMCO01000029">
    <property type="protein sequence ID" value="TCV80230.1"/>
    <property type="molecule type" value="Genomic_DNA"/>
</dbReference>
<dbReference type="SUPFAM" id="SSF55469">
    <property type="entry name" value="FMN-dependent nitroreductase-like"/>
    <property type="match status" value="1"/>
</dbReference>
<accession>A0A4R3XRQ9</accession>
<proteinExistence type="inferred from homology"/>
<protein>
    <submittedName>
        <fullName evidence="4">Nitroreductase</fullName>
    </submittedName>
</protein>
<sequence>MTSKIAKTQVPVHDIIARRWSPRAFDASKPVTREQLISILEAARWAPSCFGDEPWRYLVWDKNSNLAAWQRAFDCLGEFNQQWVKNAPILMLATASSTFRHNGKPNAWHMYDTGASSENICLQATSLGLFAHQMGGFDADKIRQEFDIPKEFACLAMIAVGYQTTPDVLPKDLEAKEIEERARRPLEECFFENSWDAGIK</sequence>
<organism evidence="4 5">
    <name type="scientific">Sulfurirhabdus autotrophica</name>
    <dbReference type="NCBI Taxonomy" id="1706046"/>
    <lineage>
        <taxon>Bacteria</taxon>
        <taxon>Pseudomonadati</taxon>
        <taxon>Pseudomonadota</taxon>
        <taxon>Betaproteobacteria</taxon>
        <taxon>Nitrosomonadales</taxon>
        <taxon>Sulfuricellaceae</taxon>
        <taxon>Sulfurirhabdus</taxon>
    </lineage>
</organism>
<dbReference type="GO" id="GO:0016491">
    <property type="term" value="F:oxidoreductase activity"/>
    <property type="evidence" value="ECO:0007669"/>
    <property type="project" value="UniProtKB-KW"/>
</dbReference>
<evidence type="ECO:0000259" key="3">
    <source>
        <dbReference type="Pfam" id="PF00881"/>
    </source>
</evidence>
<reference evidence="4 5" key="1">
    <citation type="submission" date="2019-03" db="EMBL/GenBank/DDBJ databases">
        <title>Genomic Encyclopedia of Type Strains, Phase IV (KMG-IV): sequencing the most valuable type-strain genomes for metagenomic binning, comparative biology and taxonomic classification.</title>
        <authorList>
            <person name="Goeker M."/>
        </authorList>
    </citation>
    <scope>NUCLEOTIDE SEQUENCE [LARGE SCALE GENOMIC DNA]</scope>
    <source>
        <strain evidence="4 5">DSM 100309</strain>
    </source>
</reference>
<dbReference type="Pfam" id="PF00881">
    <property type="entry name" value="Nitroreductase"/>
    <property type="match status" value="1"/>
</dbReference>
<dbReference type="InterPro" id="IPR029479">
    <property type="entry name" value="Nitroreductase"/>
</dbReference>
<dbReference type="InterPro" id="IPR000415">
    <property type="entry name" value="Nitroreductase-like"/>
</dbReference>
<dbReference type="CDD" id="cd02138">
    <property type="entry name" value="TdsD-like"/>
    <property type="match status" value="1"/>
</dbReference>
<evidence type="ECO:0000256" key="2">
    <source>
        <dbReference type="ARBA" id="ARBA00023002"/>
    </source>
</evidence>
<comment type="caution">
    <text evidence="4">The sequence shown here is derived from an EMBL/GenBank/DDBJ whole genome shotgun (WGS) entry which is preliminary data.</text>
</comment>
<feature type="domain" description="Nitroreductase" evidence="3">
    <location>
        <begin position="16"/>
        <end position="162"/>
    </location>
</feature>
<evidence type="ECO:0000313" key="5">
    <source>
        <dbReference type="Proteomes" id="UP000295367"/>
    </source>
</evidence>
<evidence type="ECO:0000313" key="4">
    <source>
        <dbReference type="EMBL" id="TCV80230.1"/>
    </source>
</evidence>
<dbReference type="RefSeq" id="WP_124948052.1">
    <property type="nucleotide sequence ID" value="NZ_BHVT01000075.1"/>
</dbReference>
<dbReference type="OrthoDB" id="9802510at2"/>
<keyword evidence="5" id="KW-1185">Reference proteome</keyword>
<comment type="similarity">
    <text evidence="1">Belongs to the nitroreductase family.</text>
</comment>
<dbReference type="Proteomes" id="UP000295367">
    <property type="component" value="Unassembled WGS sequence"/>
</dbReference>
<gene>
    <name evidence="4" type="ORF">EDC63_12919</name>
</gene>
<dbReference type="PANTHER" id="PTHR43673">
    <property type="entry name" value="NAD(P)H NITROREDUCTASE YDGI-RELATED"/>
    <property type="match status" value="1"/>
</dbReference>
<evidence type="ECO:0000256" key="1">
    <source>
        <dbReference type="ARBA" id="ARBA00007118"/>
    </source>
</evidence>
<keyword evidence="2" id="KW-0560">Oxidoreductase</keyword>
<dbReference type="AlphaFoldDB" id="A0A4R3XRQ9"/>
<name>A0A4R3XRQ9_9PROT</name>
<dbReference type="PANTHER" id="PTHR43673:SF10">
    <property type="entry name" value="NADH DEHYDROGENASE_NAD(P)H NITROREDUCTASE XCC3605-RELATED"/>
    <property type="match status" value="1"/>
</dbReference>
<dbReference type="Gene3D" id="3.40.109.10">
    <property type="entry name" value="NADH Oxidase"/>
    <property type="match status" value="1"/>
</dbReference>